<feature type="region of interest" description="Disordered" evidence="1">
    <location>
        <begin position="547"/>
        <end position="583"/>
    </location>
</feature>
<dbReference type="AlphaFoldDB" id="A0AAV3YJF6"/>
<comment type="caution">
    <text evidence="2">The sequence shown here is derived from an EMBL/GenBank/DDBJ whole genome shotgun (WGS) entry which is preliminary data.</text>
</comment>
<reference evidence="2 3" key="1">
    <citation type="journal article" date="2021" name="Elife">
        <title>Chloroplast acquisition without the gene transfer in kleptoplastic sea slugs, Plakobranchus ocellatus.</title>
        <authorList>
            <person name="Maeda T."/>
            <person name="Takahashi S."/>
            <person name="Yoshida T."/>
            <person name="Shimamura S."/>
            <person name="Takaki Y."/>
            <person name="Nagai Y."/>
            <person name="Toyoda A."/>
            <person name="Suzuki Y."/>
            <person name="Arimoto A."/>
            <person name="Ishii H."/>
            <person name="Satoh N."/>
            <person name="Nishiyama T."/>
            <person name="Hasebe M."/>
            <person name="Maruyama T."/>
            <person name="Minagawa J."/>
            <person name="Obokata J."/>
            <person name="Shigenobu S."/>
        </authorList>
    </citation>
    <scope>NUCLEOTIDE SEQUENCE [LARGE SCALE GENOMIC DNA]</scope>
</reference>
<feature type="compositionally biased region" description="Polar residues" evidence="1">
    <location>
        <begin position="605"/>
        <end position="616"/>
    </location>
</feature>
<protein>
    <submittedName>
        <fullName evidence="2">Uncharacterized protein</fullName>
    </submittedName>
</protein>
<evidence type="ECO:0000256" key="1">
    <source>
        <dbReference type="SAM" id="MobiDB-lite"/>
    </source>
</evidence>
<evidence type="ECO:0000313" key="3">
    <source>
        <dbReference type="Proteomes" id="UP000735302"/>
    </source>
</evidence>
<accession>A0AAV3YJF6</accession>
<feature type="region of interest" description="Disordered" evidence="1">
    <location>
        <begin position="146"/>
        <end position="213"/>
    </location>
</feature>
<feature type="region of interest" description="Disordered" evidence="1">
    <location>
        <begin position="109"/>
        <end position="130"/>
    </location>
</feature>
<proteinExistence type="predicted"/>
<sequence length="825" mass="92013">MSCWALWQRLPPRYQLSTREPDPVQDAGLSSPHHIKSPRTSLSAGGASKAKDCLRKNIMDSLTDRETCEVLYKPTNAGFQGHKDSTKQIKCYPSRGKGRATMYFTIKTSPREESPVQTSRGQAAFPSRNSPFLTSFKQQQRINSARQNFVDPSTTPPASPRRNTPRNLKIKMSETRFPVTKIETYPTSSTQPKHDYRSPKHKRNSRASSDAVLNKTDTASKSAINHSSSALSVNTLLPVHEGKPFLKNPLYSEAKNSRYILKTAQTSSVIIDNDKVLVVKQNRAYPHSAPSSRESSANYLAHLRRLYLRDPKDFAKANRHNAPESPKKKLFYERLEYEKRTDSILNYYSRADDVELATAWASAVEFSRRPNTTPSTRIYKHRDGSKSSRPHRSPSRPTSARTRPNSARFPFELADSPPSTSSPRDALGDWNEFLKINSRSALHERQFYLRTPAVGRHGVTNTVTESPRQINDSTCRLCQVQLDNNVQDEESHAIVPQAYEINEPVYQEPDLSFGERPGSTILLTPDGSKSPRSYKGDIDKTLEFSDIGNSRRTTLQVAGEPNESASTEKKVGTQNQGHNLLSTNPKELQIDLRGIESNGAPLQADRSTLTSETISADENPIDNDDEKLKLEVTEPCSKNPHHSSQPSPTAIVDLQPAEANSPDAQQAFSQLNTQKDEKILSDPQNTAMGDPNISSIKCTRNEKDVQVAFKFTKAGSTASRKPLCKISNRVTQPLSSLDANNNSYEQINSDCDIVKADKDCESSDKAKPSNSLRKQEVGNSDWLGSDVPEARPFTEVVMDVKTGDFYVKTDVHDSKDMTKTKTVIS</sequence>
<dbReference type="EMBL" id="BLXT01000981">
    <property type="protein sequence ID" value="GFN82413.1"/>
    <property type="molecule type" value="Genomic_DNA"/>
</dbReference>
<dbReference type="Proteomes" id="UP000735302">
    <property type="component" value="Unassembled WGS sequence"/>
</dbReference>
<name>A0AAV3YJF6_9GAST</name>
<gene>
    <name evidence="2" type="ORF">PoB_000891900</name>
</gene>
<feature type="compositionally biased region" description="Low complexity" evidence="1">
    <location>
        <begin position="395"/>
        <end position="406"/>
    </location>
</feature>
<feature type="region of interest" description="Disordered" evidence="1">
    <location>
        <begin position="762"/>
        <end position="788"/>
    </location>
</feature>
<feature type="region of interest" description="Disordered" evidence="1">
    <location>
        <begin position="370"/>
        <end position="425"/>
    </location>
</feature>
<feature type="compositionally biased region" description="Polar residues" evidence="1">
    <location>
        <begin position="572"/>
        <end position="583"/>
    </location>
</feature>
<feature type="region of interest" description="Disordered" evidence="1">
    <location>
        <begin position="16"/>
        <end position="49"/>
    </location>
</feature>
<evidence type="ECO:0000313" key="2">
    <source>
        <dbReference type="EMBL" id="GFN82413.1"/>
    </source>
</evidence>
<feature type="region of interest" description="Disordered" evidence="1">
    <location>
        <begin position="596"/>
        <end position="625"/>
    </location>
</feature>
<keyword evidence="3" id="KW-1185">Reference proteome</keyword>
<feature type="compositionally biased region" description="Polar residues" evidence="1">
    <location>
        <begin position="115"/>
        <end position="130"/>
    </location>
</feature>
<organism evidence="2 3">
    <name type="scientific">Plakobranchus ocellatus</name>
    <dbReference type="NCBI Taxonomy" id="259542"/>
    <lineage>
        <taxon>Eukaryota</taxon>
        <taxon>Metazoa</taxon>
        <taxon>Spiralia</taxon>
        <taxon>Lophotrochozoa</taxon>
        <taxon>Mollusca</taxon>
        <taxon>Gastropoda</taxon>
        <taxon>Heterobranchia</taxon>
        <taxon>Euthyneura</taxon>
        <taxon>Panpulmonata</taxon>
        <taxon>Sacoglossa</taxon>
        <taxon>Placobranchoidea</taxon>
        <taxon>Plakobranchidae</taxon>
        <taxon>Plakobranchus</taxon>
    </lineage>
</organism>
<feature type="compositionally biased region" description="Polar residues" evidence="1">
    <location>
        <begin position="547"/>
        <end position="556"/>
    </location>
</feature>